<dbReference type="PANTHER" id="PTHR43625">
    <property type="entry name" value="AFLATOXIN B1 ALDEHYDE REDUCTASE"/>
    <property type="match status" value="1"/>
</dbReference>
<name>A0A166MBF7_EXIGL</name>
<dbReference type="SUPFAM" id="SSF51430">
    <property type="entry name" value="NAD(P)-linked oxidoreductase"/>
    <property type="match status" value="1"/>
</dbReference>
<accession>A0A166MBF7</accession>
<dbReference type="Gene3D" id="3.20.20.100">
    <property type="entry name" value="NADP-dependent oxidoreductase domain"/>
    <property type="match status" value="1"/>
</dbReference>
<dbReference type="Pfam" id="PF00248">
    <property type="entry name" value="Aldo_ket_red"/>
    <property type="match status" value="1"/>
</dbReference>
<evidence type="ECO:0000256" key="1">
    <source>
        <dbReference type="ARBA" id="ARBA00023002"/>
    </source>
</evidence>
<feature type="domain" description="NADP-dependent oxidoreductase" evidence="2">
    <location>
        <begin position="8"/>
        <end position="79"/>
    </location>
</feature>
<dbReference type="AlphaFoldDB" id="A0A166MBF7"/>
<dbReference type="EMBL" id="KV427465">
    <property type="protein sequence ID" value="KZV77850.1"/>
    <property type="molecule type" value="Genomic_DNA"/>
</dbReference>
<dbReference type="PANTHER" id="PTHR43625:SF40">
    <property type="entry name" value="ALDO-KETO REDUCTASE YAKC [NADP(+)]"/>
    <property type="match status" value="1"/>
</dbReference>
<sequence>PRYSPENFHRNLEVVDKFGEIAKTHGVTAGQLALAWLLAQGDDIFPIPGTTKIANMEENIAATKVKLSGKELEELNKVVRSADVRGDRYSVMAAVILDTVPLQE</sequence>
<dbReference type="InterPro" id="IPR036812">
    <property type="entry name" value="NAD(P)_OxRdtase_dom_sf"/>
</dbReference>
<organism evidence="3 4">
    <name type="scientific">Exidia glandulosa HHB12029</name>
    <dbReference type="NCBI Taxonomy" id="1314781"/>
    <lineage>
        <taxon>Eukaryota</taxon>
        <taxon>Fungi</taxon>
        <taxon>Dikarya</taxon>
        <taxon>Basidiomycota</taxon>
        <taxon>Agaricomycotina</taxon>
        <taxon>Agaricomycetes</taxon>
        <taxon>Auriculariales</taxon>
        <taxon>Exidiaceae</taxon>
        <taxon>Exidia</taxon>
    </lineage>
</organism>
<dbReference type="InterPro" id="IPR023210">
    <property type="entry name" value="NADP_OxRdtase_dom"/>
</dbReference>
<dbReference type="GO" id="GO:0016491">
    <property type="term" value="F:oxidoreductase activity"/>
    <property type="evidence" value="ECO:0007669"/>
    <property type="project" value="UniProtKB-KW"/>
</dbReference>
<evidence type="ECO:0000259" key="2">
    <source>
        <dbReference type="Pfam" id="PF00248"/>
    </source>
</evidence>
<feature type="non-terminal residue" evidence="3">
    <location>
        <position position="1"/>
    </location>
</feature>
<proteinExistence type="predicted"/>
<protein>
    <submittedName>
        <fullName evidence="3">Putative aldo/keto reductase</fullName>
    </submittedName>
</protein>
<dbReference type="Proteomes" id="UP000077266">
    <property type="component" value="Unassembled WGS sequence"/>
</dbReference>
<evidence type="ECO:0000313" key="3">
    <source>
        <dbReference type="EMBL" id="KZV77850.1"/>
    </source>
</evidence>
<dbReference type="GO" id="GO:0005737">
    <property type="term" value="C:cytoplasm"/>
    <property type="evidence" value="ECO:0007669"/>
    <property type="project" value="TreeGrafter"/>
</dbReference>
<keyword evidence="1" id="KW-0560">Oxidoreductase</keyword>
<reference evidence="3 4" key="1">
    <citation type="journal article" date="2016" name="Mol. Biol. Evol.">
        <title>Comparative Genomics of Early-Diverging Mushroom-Forming Fungi Provides Insights into the Origins of Lignocellulose Decay Capabilities.</title>
        <authorList>
            <person name="Nagy L.G."/>
            <person name="Riley R."/>
            <person name="Tritt A."/>
            <person name="Adam C."/>
            <person name="Daum C."/>
            <person name="Floudas D."/>
            <person name="Sun H."/>
            <person name="Yadav J.S."/>
            <person name="Pangilinan J."/>
            <person name="Larsson K.H."/>
            <person name="Matsuura K."/>
            <person name="Barry K."/>
            <person name="Labutti K."/>
            <person name="Kuo R."/>
            <person name="Ohm R.A."/>
            <person name="Bhattacharya S.S."/>
            <person name="Shirouzu T."/>
            <person name="Yoshinaga Y."/>
            <person name="Martin F.M."/>
            <person name="Grigoriev I.V."/>
            <person name="Hibbett D.S."/>
        </authorList>
    </citation>
    <scope>NUCLEOTIDE SEQUENCE [LARGE SCALE GENOMIC DNA]</scope>
    <source>
        <strain evidence="3 4">HHB12029</strain>
    </source>
</reference>
<dbReference type="InParanoid" id="A0A166MBF7"/>
<dbReference type="STRING" id="1314781.A0A166MBF7"/>
<dbReference type="InterPro" id="IPR050791">
    <property type="entry name" value="Aldo-Keto_reductase"/>
</dbReference>
<dbReference type="OrthoDB" id="37537at2759"/>
<keyword evidence="4" id="KW-1185">Reference proteome</keyword>
<gene>
    <name evidence="3" type="ORF">EXIGLDRAFT_634834</name>
</gene>
<evidence type="ECO:0000313" key="4">
    <source>
        <dbReference type="Proteomes" id="UP000077266"/>
    </source>
</evidence>